<evidence type="ECO:0008006" key="3">
    <source>
        <dbReference type="Google" id="ProtNLM"/>
    </source>
</evidence>
<organism evidence="1 2">
    <name type="scientific">Mesorhizobium wenxiniae</name>
    <dbReference type="NCBI Taxonomy" id="2014805"/>
    <lineage>
        <taxon>Bacteria</taxon>
        <taxon>Pseudomonadati</taxon>
        <taxon>Pseudomonadota</taxon>
        <taxon>Alphaproteobacteria</taxon>
        <taxon>Hyphomicrobiales</taxon>
        <taxon>Phyllobacteriaceae</taxon>
        <taxon>Mesorhizobium</taxon>
    </lineage>
</organism>
<accession>A0A271KJQ2</accession>
<dbReference type="InterPro" id="IPR010385">
    <property type="entry name" value="DUF982"/>
</dbReference>
<dbReference type="Gene3D" id="6.10.250.730">
    <property type="match status" value="1"/>
</dbReference>
<gene>
    <name evidence="1" type="ORF">CIT31_09500</name>
</gene>
<evidence type="ECO:0000313" key="2">
    <source>
        <dbReference type="Proteomes" id="UP000215931"/>
    </source>
</evidence>
<reference evidence="1 2" key="1">
    <citation type="submission" date="2017-08" db="EMBL/GenBank/DDBJ databases">
        <title>Mesorhizobium wenxinae sp. nov., a novel rhizobial species isolated from root nodules of chickpea (Cicer arietinum L.).</title>
        <authorList>
            <person name="Zhang J."/>
        </authorList>
    </citation>
    <scope>NUCLEOTIDE SEQUENCE [LARGE SCALE GENOMIC DNA]</scope>
    <source>
        <strain evidence="2">WYCCWR 10019</strain>
    </source>
</reference>
<dbReference type="EMBL" id="NPKH01000016">
    <property type="protein sequence ID" value="PAP96003.1"/>
    <property type="molecule type" value="Genomic_DNA"/>
</dbReference>
<sequence>MHDDARSCNHRHAFAFSHLQSWRAIEMTAFIPITVYLNHKPVVVASIADAKTALQQPWPVMGKPSRLEAIRMVDECLAGHCSQHAAIAAFQTAATEQGLLKRKPPSIGLKKFDRVAEDLM</sequence>
<protein>
    <recommendedName>
        <fullName evidence="3">DUF982 domain-containing protein</fullName>
    </recommendedName>
</protein>
<proteinExistence type="predicted"/>
<dbReference type="RefSeq" id="WP_095518375.1">
    <property type="nucleotide sequence ID" value="NZ_NPKH01000016.1"/>
</dbReference>
<dbReference type="OrthoDB" id="8087190at2"/>
<dbReference type="AlphaFoldDB" id="A0A271KJQ2"/>
<keyword evidence="2" id="KW-1185">Reference proteome</keyword>
<name>A0A271KJQ2_9HYPH</name>
<dbReference type="Proteomes" id="UP000215931">
    <property type="component" value="Unassembled WGS sequence"/>
</dbReference>
<evidence type="ECO:0000313" key="1">
    <source>
        <dbReference type="EMBL" id="PAP96003.1"/>
    </source>
</evidence>
<dbReference type="Pfam" id="PF06169">
    <property type="entry name" value="DUF982"/>
    <property type="match status" value="1"/>
</dbReference>
<comment type="caution">
    <text evidence="1">The sequence shown here is derived from an EMBL/GenBank/DDBJ whole genome shotgun (WGS) entry which is preliminary data.</text>
</comment>